<feature type="region of interest" description="Disordered" evidence="2">
    <location>
        <begin position="294"/>
        <end position="355"/>
    </location>
</feature>
<feature type="compositionally biased region" description="Polar residues" evidence="2">
    <location>
        <begin position="303"/>
        <end position="351"/>
    </location>
</feature>
<dbReference type="InterPro" id="IPR011989">
    <property type="entry name" value="ARM-like"/>
</dbReference>
<dbReference type="SUPFAM" id="SSF48371">
    <property type="entry name" value="ARM repeat"/>
    <property type="match status" value="1"/>
</dbReference>
<dbReference type="PANTHER" id="PTHR12848">
    <property type="entry name" value="REGULATORY-ASSOCIATED PROTEIN OF MTOR"/>
    <property type="match status" value="1"/>
</dbReference>
<dbReference type="InterPro" id="IPR000357">
    <property type="entry name" value="HEAT"/>
</dbReference>
<organism evidence="3">
    <name type="scientific">Oppiella nova</name>
    <dbReference type="NCBI Taxonomy" id="334625"/>
    <lineage>
        <taxon>Eukaryota</taxon>
        <taxon>Metazoa</taxon>
        <taxon>Ecdysozoa</taxon>
        <taxon>Arthropoda</taxon>
        <taxon>Chelicerata</taxon>
        <taxon>Arachnida</taxon>
        <taxon>Acari</taxon>
        <taxon>Acariformes</taxon>
        <taxon>Sarcoptiformes</taxon>
        <taxon>Oribatida</taxon>
        <taxon>Brachypylina</taxon>
        <taxon>Oppioidea</taxon>
        <taxon>Oppiidae</taxon>
        <taxon>Oppiella</taxon>
    </lineage>
</organism>
<keyword evidence="4" id="KW-1185">Reference proteome</keyword>
<reference evidence="3" key="1">
    <citation type="submission" date="2020-11" db="EMBL/GenBank/DDBJ databases">
        <authorList>
            <person name="Tran Van P."/>
        </authorList>
    </citation>
    <scope>NUCLEOTIDE SEQUENCE</scope>
</reference>
<dbReference type="OrthoDB" id="10262360at2759"/>
<proteinExistence type="predicted"/>
<dbReference type="GO" id="GO:0071230">
    <property type="term" value="P:cellular response to amino acid stimulus"/>
    <property type="evidence" value="ECO:0007669"/>
    <property type="project" value="TreeGrafter"/>
</dbReference>
<dbReference type="EMBL" id="CAJPVJ010026522">
    <property type="protein sequence ID" value="CAG2179290.1"/>
    <property type="molecule type" value="Genomic_DNA"/>
</dbReference>
<dbReference type="GO" id="GO:0005737">
    <property type="term" value="C:cytoplasm"/>
    <property type="evidence" value="ECO:0007669"/>
    <property type="project" value="TreeGrafter"/>
</dbReference>
<dbReference type="PANTHER" id="PTHR12848:SF16">
    <property type="entry name" value="REGULATORY-ASSOCIATED PROTEIN OF MTOR"/>
    <property type="match status" value="1"/>
</dbReference>
<dbReference type="GO" id="GO:0010506">
    <property type="term" value="P:regulation of autophagy"/>
    <property type="evidence" value="ECO:0007669"/>
    <property type="project" value="TreeGrafter"/>
</dbReference>
<evidence type="ECO:0000256" key="2">
    <source>
        <dbReference type="SAM" id="MobiDB-lite"/>
    </source>
</evidence>
<dbReference type="Gene3D" id="1.25.10.10">
    <property type="entry name" value="Leucine-rich Repeat Variant"/>
    <property type="match status" value="1"/>
</dbReference>
<protein>
    <submittedName>
        <fullName evidence="3">Uncharacterized protein</fullName>
    </submittedName>
</protein>
<name>A0A7R9QXJ1_9ACAR</name>
<keyword evidence="1" id="KW-0677">Repeat</keyword>
<evidence type="ECO:0000313" key="4">
    <source>
        <dbReference type="Proteomes" id="UP000728032"/>
    </source>
</evidence>
<dbReference type="EMBL" id="OC941347">
    <property type="protein sequence ID" value="CAD7662154.1"/>
    <property type="molecule type" value="Genomic_DNA"/>
</dbReference>
<dbReference type="GO" id="GO:0031931">
    <property type="term" value="C:TORC1 complex"/>
    <property type="evidence" value="ECO:0007669"/>
    <property type="project" value="InterPro"/>
</dbReference>
<dbReference type="InterPro" id="IPR004083">
    <property type="entry name" value="Raptor"/>
</dbReference>
<evidence type="ECO:0000313" key="3">
    <source>
        <dbReference type="EMBL" id="CAD7662154.1"/>
    </source>
</evidence>
<dbReference type="AlphaFoldDB" id="A0A7R9QXJ1"/>
<dbReference type="Pfam" id="PF02985">
    <property type="entry name" value="HEAT"/>
    <property type="match status" value="1"/>
</dbReference>
<gene>
    <name evidence="3" type="ORF">ONB1V03_LOCUS18714</name>
</gene>
<dbReference type="GO" id="GO:0030307">
    <property type="term" value="P:positive regulation of cell growth"/>
    <property type="evidence" value="ECO:0007669"/>
    <property type="project" value="TreeGrafter"/>
</dbReference>
<dbReference type="GO" id="GO:0030674">
    <property type="term" value="F:protein-macromolecule adaptor activity"/>
    <property type="evidence" value="ECO:0007669"/>
    <property type="project" value="TreeGrafter"/>
</dbReference>
<sequence length="440" mass="49217">LIDHCLEQLQSQCGDGPNAPISTTPLLRQWLAICLGHIWENNESARWIGTRNTAHEKLFVLLDDPVPEVRAAAVYALGTFINSAIDRTDHANALDHNIAITLINKVLNDSSPLVRKELLVALHWLVLIFESCFAAIIYHKLEEERMKELVQNSQMSASNIENSLNVGTPPQGLRKVASRDRLSAIAINKFLSVPISITPNSQQTFGYIPGEAVTPPNYSNTQNIAMKRVNSSNSLHNYQTNSGAISGSAIPNVFSTIWKAITAYANDPFPEVATMAQTVIDEMKARICQPSTTYDSLKESHSEQSLSEPNSPNNLQSYMSESPTSNAGHTSRNTTPIRESLNTSNRMNMSSPFPHMQHYKYTTKRYIFGREPSVSDKSQDGNTDETSICPRHPLISTSFIEWCTKHFSQPYASNMNYTESTDFERMENNSKPKYRGKCEK</sequence>
<evidence type="ECO:0000256" key="1">
    <source>
        <dbReference type="ARBA" id="ARBA00022737"/>
    </source>
</evidence>
<dbReference type="GO" id="GO:0038202">
    <property type="term" value="P:TORC1 signaling"/>
    <property type="evidence" value="ECO:0007669"/>
    <property type="project" value="TreeGrafter"/>
</dbReference>
<dbReference type="GO" id="GO:0009267">
    <property type="term" value="P:cellular response to starvation"/>
    <property type="evidence" value="ECO:0007669"/>
    <property type="project" value="TreeGrafter"/>
</dbReference>
<feature type="non-terminal residue" evidence="3">
    <location>
        <position position="1"/>
    </location>
</feature>
<dbReference type="InterPro" id="IPR016024">
    <property type="entry name" value="ARM-type_fold"/>
</dbReference>
<dbReference type="Proteomes" id="UP000728032">
    <property type="component" value="Unassembled WGS sequence"/>
</dbReference>
<accession>A0A7R9QXJ1</accession>